<dbReference type="PROSITE" id="PS50800">
    <property type="entry name" value="SAP"/>
    <property type="match status" value="1"/>
</dbReference>
<name>A0ABD2WCH3_9HYME</name>
<protein>
    <recommendedName>
        <fullName evidence="2">SAP domain-containing protein</fullName>
    </recommendedName>
</protein>
<sequence>MSGDINPSKSTDYGQLTIVELKKLLRQRGARVTGRKSELVDRSIHHSARRLCNFLHHRCNIGVRRPFETAKTSKLFWASTEALLRLTTALDSSSLLQAYTAASIVVVVLQAPHVRAPTPTYRTTVSAGATVVVCAQHVHQQQQLFSWPSGGHLRPPPTAPTAESSAATEAAASARLGRLFADSRRAVVVARVRNIATF</sequence>
<gene>
    <name evidence="3" type="ORF">TKK_014980</name>
</gene>
<evidence type="ECO:0000313" key="4">
    <source>
        <dbReference type="Proteomes" id="UP001627154"/>
    </source>
</evidence>
<comment type="caution">
    <text evidence="3">The sequence shown here is derived from an EMBL/GenBank/DDBJ whole genome shotgun (WGS) entry which is preliminary data.</text>
</comment>
<dbReference type="InterPro" id="IPR003034">
    <property type="entry name" value="SAP_dom"/>
</dbReference>
<dbReference type="InterPro" id="IPR036361">
    <property type="entry name" value="SAP_dom_sf"/>
</dbReference>
<dbReference type="SMART" id="SM00513">
    <property type="entry name" value="SAP"/>
    <property type="match status" value="1"/>
</dbReference>
<organism evidence="3 4">
    <name type="scientific">Trichogramma kaykai</name>
    <dbReference type="NCBI Taxonomy" id="54128"/>
    <lineage>
        <taxon>Eukaryota</taxon>
        <taxon>Metazoa</taxon>
        <taxon>Ecdysozoa</taxon>
        <taxon>Arthropoda</taxon>
        <taxon>Hexapoda</taxon>
        <taxon>Insecta</taxon>
        <taxon>Pterygota</taxon>
        <taxon>Neoptera</taxon>
        <taxon>Endopterygota</taxon>
        <taxon>Hymenoptera</taxon>
        <taxon>Apocrita</taxon>
        <taxon>Proctotrupomorpha</taxon>
        <taxon>Chalcidoidea</taxon>
        <taxon>Trichogrammatidae</taxon>
        <taxon>Trichogramma</taxon>
    </lineage>
</organism>
<keyword evidence="4" id="KW-1185">Reference proteome</keyword>
<evidence type="ECO:0000256" key="1">
    <source>
        <dbReference type="SAM" id="MobiDB-lite"/>
    </source>
</evidence>
<feature type="region of interest" description="Disordered" evidence="1">
    <location>
        <begin position="146"/>
        <end position="167"/>
    </location>
</feature>
<dbReference type="AlphaFoldDB" id="A0ABD2WCH3"/>
<dbReference type="Pfam" id="PF02037">
    <property type="entry name" value="SAP"/>
    <property type="match status" value="1"/>
</dbReference>
<evidence type="ECO:0000313" key="3">
    <source>
        <dbReference type="EMBL" id="KAL3390177.1"/>
    </source>
</evidence>
<accession>A0ABD2WCH3</accession>
<dbReference type="SUPFAM" id="SSF68906">
    <property type="entry name" value="SAP domain"/>
    <property type="match status" value="1"/>
</dbReference>
<dbReference type="Gene3D" id="1.10.720.30">
    <property type="entry name" value="SAP domain"/>
    <property type="match status" value="1"/>
</dbReference>
<proteinExistence type="predicted"/>
<reference evidence="3 4" key="1">
    <citation type="journal article" date="2024" name="bioRxiv">
        <title>A reference genome for Trichogramma kaykai: A tiny desert-dwelling parasitoid wasp with competing sex-ratio distorters.</title>
        <authorList>
            <person name="Culotta J."/>
            <person name="Lindsey A.R."/>
        </authorList>
    </citation>
    <scope>NUCLEOTIDE SEQUENCE [LARGE SCALE GENOMIC DNA]</scope>
    <source>
        <strain evidence="3 4">KSX58</strain>
    </source>
</reference>
<feature type="domain" description="SAP" evidence="2">
    <location>
        <begin position="13"/>
        <end position="47"/>
    </location>
</feature>
<dbReference type="EMBL" id="JBJJXI010000121">
    <property type="protein sequence ID" value="KAL3390177.1"/>
    <property type="molecule type" value="Genomic_DNA"/>
</dbReference>
<evidence type="ECO:0000259" key="2">
    <source>
        <dbReference type="PROSITE" id="PS50800"/>
    </source>
</evidence>
<dbReference type="Proteomes" id="UP001627154">
    <property type="component" value="Unassembled WGS sequence"/>
</dbReference>